<dbReference type="RefSeq" id="WP_203819573.1">
    <property type="nucleotide sequence ID" value="NZ_BAAABP010000052.1"/>
</dbReference>
<evidence type="ECO:0000313" key="2">
    <source>
        <dbReference type="Proteomes" id="UP000598174"/>
    </source>
</evidence>
<evidence type="ECO:0000313" key="1">
    <source>
        <dbReference type="EMBL" id="GIE13120.1"/>
    </source>
</evidence>
<accession>A0A919J248</accession>
<name>A0A919J248_9ACTN</name>
<gene>
    <name evidence="1" type="ORF">Afe05nite_49600</name>
</gene>
<dbReference type="Proteomes" id="UP000598174">
    <property type="component" value="Unassembled WGS sequence"/>
</dbReference>
<reference evidence="1" key="1">
    <citation type="submission" date="2021-01" db="EMBL/GenBank/DDBJ databases">
        <title>Whole genome shotgun sequence of Actinoplanes ferrugineus NBRC 15555.</title>
        <authorList>
            <person name="Komaki H."/>
            <person name="Tamura T."/>
        </authorList>
    </citation>
    <scope>NUCLEOTIDE SEQUENCE</scope>
    <source>
        <strain evidence="1">NBRC 15555</strain>
    </source>
</reference>
<protein>
    <submittedName>
        <fullName evidence="1">Uncharacterized protein</fullName>
    </submittedName>
</protein>
<sequence>MDKARVAPGRDLLGGPFGGWWVRHTEVRLARAGSSGDAVEGGHLFGRGREAGLPAVNFAEPAVFPCFGAVVVEVADDGQQAGPGAWIDAQAGAADTGSTE</sequence>
<proteinExistence type="predicted"/>
<keyword evidence="2" id="KW-1185">Reference proteome</keyword>
<comment type="caution">
    <text evidence="1">The sequence shown here is derived from an EMBL/GenBank/DDBJ whole genome shotgun (WGS) entry which is preliminary data.</text>
</comment>
<organism evidence="1 2">
    <name type="scientific">Paractinoplanes ferrugineus</name>
    <dbReference type="NCBI Taxonomy" id="113564"/>
    <lineage>
        <taxon>Bacteria</taxon>
        <taxon>Bacillati</taxon>
        <taxon>Actinomycetota</taxon>
        <taxon>Actinomycetes</taxon>
        <taxon>Micromonosporales</taxon>
        <taxon>Micromonosporaceae</taxon>
        <taxon>Paractinoplanes</taxon>
    </lineage>
</organism>
<dbReference type="AlphaFoldDB" id="A0A919J248"/>
<dbReference type="EMBL" id="BOMM01000047">
    <property type="protein sequence ID" value="GIE13120.1"/>
    <property type="molecule type" value="Genomic_DNA"/>
</dbReference>